<feature type="region of interest" description="Disordered" evidence="1">
    <location>
        <begin position="139"/>
        <end position="168"/>
    </location>
</feature>
<evidence type="ECO:0000256" key="1">
    <source>
        <dbReference type="SAM" id="MobiDB-lite"/>
    </source>
</evidence>
<keyword evidence="3" id="KW-1185">Reference proteome</keyword>
<sequence length="168" mass="18883">MDNNNTALLLQLLTNPSTLQQTLATIKQSQQQSSPTPETTLLFLRGLLKTQLPKKNGDDGKKIKKPKIEKIFLNYLETIRKAKIKKAYKKGIPAPPKHESSSSKSFAESSLLLTNKQTHLLLYQIENFVKDNTQKPFNTIDIDDNDTQQNSGKNTIEADTIEANDNDT</sequence>
<reference evidence="2 3" key="1">
    <citation type="journal article" date="2019" name="Environ. Microbiol.">
        <title>At the nexus of three kingdoms: the genome of the mycorrhizal fungus Gigaspora margarita provides insights into plant, endobacterial and fungal interactions.</title>
        <authorList>
            <person name="Venice F."/>
            <person name="Ghignone S."/>
            <person name="Salvioli di Fossalunga A."/>
            <person name="Amselem J."/>
            <person name="Novero M."/>
            <person name="Xianan X."/>
            <person name="Sedzielewska Toro K."/>
            <person name="Morin E."/>
            <person name="Lipzen A."/>
            <person name="Grigoriev I.V."/>
            <person name="Henrissat B."/>
            <person name="Martin F.M."/>
            <person name="Bonfante P."/>
        </authorList>
    </citation>
    <scope>NUCLEOTIDE SEQUENCE [LARGE SCALE GENOMIC DNA]</scope>
    <source>
        <strain evidence="2 3">BEG34</strain>
    </source>
</reference>
<dbReference type="Proteomes" id="UP000439903">
    <property type="component" value="Unassembled WGS sequence"/>
</dbReference>
<feature type="compositionally biased region" description="Acidic residues" evidence="1">
    <location>
        <begin position="159"/>
        <end position="168"/>
    </location>
</feature>
<protein>
    <submittedName>
        <fullName evidence="2">Uncharacterized protein</fullName>
    </submittedName>
</protein>
<evidence type="ECO:0000313" key="3">
    <source>
        <dbReference type="Proteomes" id="UP000439903"/>
    </source>
</evidence>
<organism evidence="2 3">
    <name type="scientific">Gigaspora margarita</name>
    <dbReference type="NCBI Taxonomy" id="4874"/>
    <lineage>
        <taxon>Eukaryota</taxon>
        <taxon>Fungi</taxon>
        <taxon>Fungi incertae sedis</taxon>
        <taxon>Mucoromycota</taxon>
        <taxon>Glomeromycotina</taxon>
        <taxon>Glomeromycetes</taxon>
        <taxon>Diversisporales</taxon>
        <taxon>Gigasporaceae</taxon>
        <taxon>Gigaspora</taxon>
    </lineage>
</organism>
<comment type="caution">
    <text evidence="2">The sequence shown here is derived from an EMBL/GenBank/DDBJ whole genome shotgun (WGS) entry which is preliminary data.</text>
</comment>
<gene>
    <name evidence="2" type="ORF">F8M41_022233</name>
</gene>
<dbReference type="EMBL" id="WTPW01000069">
    <property type="protein sequence ID" value="KAF0552282.1"/>
    <property type="molecule type" value="Genomic_DNA"/>
</dbReference>
<dbReference type="AlphaFoldDB" id="A0A8H4ETV4"/>
<name>A0A8H4ETV4_GIGMA</name>
<evidence type="ECO:0000313" key="2">
    <source>
        <dbReference type="EMBL" id="KAF0552282.1"/>
    </source>
</evidence>
<accession>A0A8H4ETV4</accession>
<proteinExistence type="predicted"/>